<evidence type="ECO:0000313" key="3">
    <source>
        <dbReference type="EMBL" id="CAB4939568.1"/>
    </source>
</evidence>
<feature type="compositionally biased region" description="Pro residues" evidence="1">
    <location>
        <begin position="87"/>
        <end position="97"/>
    </location>
</feature>
<protein>
    <submittedName>
        <fullName evidence="3">Unannotated protein</fullName>
    </submittedName>
</protein>
<evidence type="ECO:0000256" key="1">
    <source>
        <dbReference type="SAM" id="MobiDB-lite"/>
    </source>
</evidence>
<feature type="transmembrane region" description="Helical" evidence="2">
    <location>
        <begin position="44"/>
        <end position="67"/>
    </location>
</feature>
<dbReference type="EMBL" id="CAFBMK010000230">
    <property type="protein sequence ID" value="CAB4939568.1"/>
    <property type="molecule type" value="Genomic_DNA"/>
</dbReference>
<organism evidence="3">
    <name type="scientific">freshwater metagenome</name>
    <dbReference type="NCBI Taxonomy" id="449393"/>
    <lineage>
        <taxon>unclassified sequences</taxon>
        <taxon>metagenomes</taxon>
        <taxon>ecological metagenomes</taxon>
    </lineage>
</organism>
<feature type="compositionally biased region" description="Low complexity" evidence="1">
    <location>
        <begin position="98"/>
        <end position="151"/>
    </location>
</feature>
<dbReference type="AlphaFoldDB" id="A0A6J7J8A3"/>
<accession>A0A6J7J8A3</accession>
<keyword evidence="2" id="KW-0812">Transmembrane</keyword>
<gene>
    <name evidence="3" type="ORF">UFOPK3564_02862</name>
</gene>
<evidence type="ECO:0000256" key="2">
    <source>
        <dbReference type="SAM" id="Phobius"/>
    </source>
</evidence>
<keyword evidence="2" id="KW-1133">Transmembrane helix</keyword>
<keyword evidence="2" id="KW-0472">Membrane</keyword>
<name>A0A6J7J8A3_9ZZZZ</name>
<reference evidence="3" key="1">
    <citation type="submission" date="2020-05" db="EMBL/GenBank/DDBJ databases">
        <authorList>
            <person name="Chiriac C."/>
            <person name="Salcher M."/>
            <person name="Ghai R."/>
            <person name="Kavagutti S V."/>
        </authorList>
    </citation>
    <scope>NUCLEOTIDE SEQUENCE</scope>
</reference>
<proteinExistence type="predicted"/>
<sequence length="151" mass="14605">MSRTPPTPVVCPRCGNTVGAEQSWCLSCGAPARTRMRPTPNWRLPVATVAAVVLIVAGGTLGAFVALTTTGDDPVPAATTTVAPVAPAVPEPDPQPTAPAATPTTPTTATTATTTSTPAAPSGGTAVPGTTTAPGITTAPAQPGAGTATTP</sequence>
<feature type="region of interest" description="Disordered" evidence="1">
    <location>
        <begin position="83"/>
        <end position="151"/>
    </location>
</feature>